<evidence type="ECO:0000256" key="4">
    <source>
        <dbReference type="ARBA" id="ARBA00023163"/>
    </source>
</evidence>
<keyword evidence="2" id="KW-0805">Transcription regulation</keyword>
<dbReference type="InterPro" id="IPR050389">
    <property type="entry name" value="LysR-type_TF"/>
</dbReference>
<evidence type="ECO:0000313" key="7">
    <source>
        <dbReference type="Proteomes" id="UP000290637"/>
    </source>
</evidence>
<dbReference type="PROSITE" id="PS50931">
    <property type="entry name" value="HTH_LYSR"/>
    <property type="match status" value="1"/>
</dbReference>
<organism evidence="6 7">
    <name type="scientific">Pseudoduganella lutea</name>
    <dbReference type="NCBI Taxonomy" id="321985"/>
    <lineage>
        <taxon>Bacteria</taxon>
        <taxon>Pseudomonadati</taxon>
        <taxon>Pseudomonadota</taxon>
        <taxon>Betaproteobacteria</taxon>
        <taxon>Burkholderiales</taxon>
        <taxon>Oxalobacteraceae</taxon>
        <taxon>Telluria group</taxon>
        <taxon>Pseudoduganella</taxon>
    </lineage>
</organism>
<dbReference type="Gene3D" id="3.40.190.10">
    <property type="entry name" value="Periplasmic binding protein-like II"/>
    <property type="match status" value="2"/>
</dbReference>
<protein>
    <submittedName>
        <fullName evidence="6">LysR family transcriptional regulator</fullName>
    </submittedName>
</protein>
<evidence type="ECO:0000256" key="3">
    <source>
        <dbReference type="ARBA" id="ARBA00023125"/>
    </source>
</evidence>
<evidence type="ECO:0000259" key="5">
    <source>
        <dbReference type="PROSITE" id="PS50931"/>
    </source>
</evidence>
<dbReference type="OrthoDB" id="8583877at2"/>
<evidence type="ECO:0000313" key="6">
    <source>
        <dbReference type="EMBL" id="QBE65379.1"/>
    </source>
</evidence>
<keyword evidence="3" id="KW-0238">DNA-binding</keyword>
<dbReference type="GO" id="GO:0003677">
    <property type="term" value="F:DNA binding"/>
    <property type="evidence" value="ECO:0007669"/>
    <property type="project" value="UniProtKB-KW"/>
</dbReference>
<dbReference type="InterPro" id="IPR036390">
    <property type="entry name" value="WH_DNA-bd_sf"/>
</dbReference>
<dbReference type="Proteomes" id="UP000290637">
    <property type="component" value="Chromosome"/>
</dbReference>
<dbReference type="InterPro" id="IPR000847">
    <property type="entry name" value="LysR_HTH_N"/>
</dbReference>
<dbReference type="PRINTS" id="PR00039">
    <property type="entry name" value="HTHLYSR"/>
</dbReference>
<dbReference type="Gene3D" id="1.10.10.10">
    <property type="entry name" value="Winged helix-like DNA-binding domain superfamily/Winged helix DNA-binding domain"/>
    <property type="match status" value="1"/>
</dbReference>
<dbReference type="RefSeq" id="WP_130188489.1">
    <property type="nucleotide sequence ID" value="NZ_CP035913.1"/>
</dbReference>
<dbReference type="InterPro" id="IPR036388">
    <property type="entry name" value="WH-like_DNA-bd_sf"/>
</dbReference>
<dbReference type="SUPFAM" id="SSF53850">
    <property type="entry name" value="Periplasmic binding protein-like II"/>
    <property type="match status" value="1"/>
</dbReference>
<dbReference type="InterPro" id="IPR005119">
    <property type="entry name" value="LysR_subst-bd"/>
</dbReference>
<dbReference type="PANTHER" id="PTHR30118">
    <property type="entry name" value="HTH-TYPE TRANSCRIPTIONAL REGULATOR LEUO-RELATED"/>
    <property type="match status" value="1"/>
</dbReference>
<evidence type="ECO:0000256" key="2">
    <source>
        <dbReference type="ARBA" id="ARBA00023015"/>
    </source>
</evidence>
<accession>A0A4P6L1R2</accession>
<dbReference type="CDD" id="cd08464">
    <property type="entry name" value="PBP2_DntR_like_2"/>
    <property type="match status" value="1"/>
</dbReference>
<dbReference type="KEGG" id="plue:EWM63_22295"/>
<comment type="similarity">
    <text evidence="1">Belongs to the LysR transcriptional regulatory family.</text>
</comment>
<keyword evidence="4" id="KW-0804">Transcription</keyword>
<sequence length="306" mass="33728">MISTINERNFRGVDLNLLVTFLVLMRERSVSGAARKLFIGQPAASSALARLRELFGDELLVRGPHGMEPTARALALEAALAPALGEVQAALFDTVAFHAATAEHTFTLGMPDWVELWLMPRLFERLRLEAPGVRIAVKVCDPFTGTAMLEAGEIDLGVGAFREGPRWQRYTPLRTMGFRCFFHPAQVKTRRRGRLALADYTAHPHVLVSYRAAFESAADEQLAAQGLRREVRYVTPRFALVPEILRHSPAIGTAPEVLAALWPDLVSCPVPVALPAFDVSAIGHVRRERDPALAWLLDVIAAVARE</sequence>
<dbReference type="AlphaFoldDB" id="A0A4P6L1R2"/>
<gene>
    <name evidence="6" type="ORF">EWM63_22295</name>
</gene>
<dbReference type="EMBL" id="CP035913">
    <property type="protein sequence ID" value="QBE65379.1"/>
    <property type="molecule type" value="Genomic_DNA"/>
</dbReference>
<keyword evidence="7" id="KW-1185">Reference proteome</keyword>
<dbReference type="PANTHER" id="PTHR30118:SF15">
    <property type="entry name" value="TRANSCRIPTIONAL REGULATORY PROTEIN"/>
    <property type="match status" value="1"/>
</dbReference>
<dbReference type="Pfam" id="PF00126">
    <property type="entry name" value="HTH_1"/>
    <property type="match status" value="1"/>
</dbReference>
<dbReference type="SUPFAM" id="SSF46785">
    <property type="entry name" value="Winged helix' DNA-binding domain"/>
    <property type="match status" value="1"/>
</dbReference>
<name>A0A4P6L1R2_9BURK</name>
<feature type="domain" description="HTH lysR-type" evidence="5">
    <location>
        <begin position="13"/>
        <end position="70"/>
    </location>
</feature>
<proteinExistence type="inferred from homology"/>
<reference evidence="6 7" key="1">
    <citation type="submission" date="2019-02" db="EMBL/GenBank/DDBJ databases">
        <title>Draft Genome Sequences of Six Type Strains of the Genus Massilia.</title>
        <authorList>
            <person name="Miess H."/>
            <person name="Frediansyhah A."/>
            <person name="Gross H."/>
        </authorList>
    </citation>
    <scope>NUCLEOTIDE SEQUENCE [LARGE SCALE GENOMIC DNA]</scope>
    <source>
        <strain evidence="6 7">DSM 17473</strain>
    </source>
</reference>
<dbReference type="GO" id="GO:0003700">
    <property type="term" value="F:DNA-binding transcription factor activity"/>
    <property type="evidence" value="ECO:0007669"/>
    <property type="project" value="InterPro"/>
</dbReference>
<evidence type="ECO:0000256" key="1">
    <source>
        <dbReference type="ARBA" id="ARBA00009437"/>
    </source>
</evidence>
<dbReference type="Pfam" id="PF03466">
    <property type="entry name" value="LysR_substrate"/>
    <property type="match status" value="1"/>
</dbReference>